<dbReference type="AlphaFoldDB" id="A0A5B6X7Y4"/>
<dbReference type="PIRSF" id="PIRSF005739">
    <property type="entry name" value="O-mtase"/>
    <property type="match status" value="1"/>
</dbReference>
<comment type="caution">
    <text evidence="6">The sequence shown here is derived from an EMBL/GenBank/DDBJ whole genome shotgun (WGS) entry which is preliminary data.</text>
</comment>
<protein>
    <submittedName>
        <fullName evidence="6">Caffeic acid 3-O-methyltransferase 1 isoform 1</fullName>
    </submittedName>
</protein>
<dbReference type="Gene3D" id="3.40.50.150">
    <property type="entry name" value="Vaccinia Virus protein VP39"/>
    <property type="match status" value="1"/>
</dbReference>
<accession>A0A5B6X7Y4</accession>
<dbReference type="PANTHER" id="PTHR11746">
    <property type="entry name" value="O-METHYLTRANSFERASE"/>
    <property type="match status" value="1"/>
</dbReference>
<dbReference type="OrthoDB" id="1606438at2759"/>
<evidence type="ECO:0000256" key="1">
    <source>
        <dbReference type="ARBA" id="ARBA00022603"/>
    </source>
</evidence>
<dbReference type="Pfam" id="PF00891">
    <property type="entry name" value="Methyltransf_2"/>
    <property type="match status" value="1"/>
</dbReference>
<evidence type="ECO:0000259" key="4">
    <source>
        <dbReference type="Pfam" id="PF00891"/>
    </source>
</evidence>
<keyword evidence="2 6" id="KW-0808">Transferase</keyword>
<dbReference type="GO" id="GO:0008171">
    <property type="term" value="F:O-methyltransferase activity"/>
    <property type="evidence" value="ECO:0007669"/>
    <property type="project" value="InterPro"/>
</dbReference>
<keyword evidence="7" id="KW-1185">Reference proteome</keyword>
<evidence type="ECO:0000259" key="5">
    <source>
        <dbReference type="Pfam" id="PF08100"/>
    </source>
</evidence>
<evidence type="ECO:0000313" key="7">
    <source>
        <dbReference type="Proteomes" id="UP000325315"/>
    </source>
</evidence>
<dbReference type="SUPFAM" id="SSF53335">
    <property type="entry name" value="S-adenosyl-L-methionine-dependent methyltransferases"/>
    <property type="match status" value="1"/>
</dbReference>
<feature type="domain" description="O-methyltransferase dimerisation" evidence="5">
    <location>
        <begin position="56"/>
        <end position="148"/>
    </location>
</feature>
<evidence type="ECO:0000313" key="6">
    <source>
        <dbReference type="EMBL" id="KAA3489803.1"/>
    </source>
</evidence>
<dbReference type="FunFam" id="1.10.10.10:FF:000357">
    <property type="entry name" value="Caffeic acid 3-O-methyltransferase"/>
    <property type="match status" value="1"/>
</dbReference>
<dbReference type="GO" id="GO:0032259">
    <property type="term" value="P:methylation"/>
    <property type="evidence" value="ECO:0007669"/>
    <property type="project" value="UniProtKB-KW"/>
</dbReference>
<dbReference type="Pfam" id="PF08100">
    <property type="entry name" value="Dimerisation"/>
    <property type="match status" value="1"/>
</dbReference>
<dbReference type="InterPro" id="IPR036390">
    <property type="entry name" value="WH_DNA-bd_sf"/>
</dbReference>
<name>A0A5B6X7Y4_9ROSI</name>
<dbReference type="InterPro" id="IPR036388">
    <property type="entry name" value="WH-like_DNA-bd_sf"/>
</dbReference>
<proteinExistence type="predicted"/>
<dbReference type="InterPro" id="IPR012967">
    <property type="entry name" value="COMT_dimerisation"/>
</dbReference>
<dbReference type="InterPro" id="IPR029063">
    <property type="entry name" value="SAM-dependent_MTases_sf"/>
</dbReference>
<dbReference type="PROSITE" id="PS51683">
    <property type="entry name" value="SAM_OMT_II"/>
    <property type="match status" value="1"/>
</dbReference>
<reference evidence="7" key="1">
    <citation type="journal article" date="2019" name="Plant Biotechnol. J.">
        <title>Genome sequencing of the Australian wild diploid species Gossypium australe highlights disease resistance and delayed gland morphogenesis.</title>
        <authorList>
            <person name="Cai Y."/>
            <person name="Cai X."/>
            <person name="Wang Q."/>
            <person name="Wang P."/>
            <person name="Zhang Y."/>
            <person name="Cai C."/>
            <person name="Xu Y."/>
            <person name="Wang K."/>
            <person name="Zhou Z."/>
            <person name="Wang C."/>
            <person name="Geng S."/>
            <person name="Li B."/>
            <person name="Dong Q."/>
            <person name="Hou Y."/>
            <person name="Wang H."/>
            <person name="Ai P."/>
            <person name="Liu Z."/>
            <person name="Yi F."/>
            <person name="Sun M."/>
            <person name="An G."/>
            <person name="Cheng J."/>
            <person name="Zhang Y."/>
            <person name="Shi Q."/>
            <person name="Xie Y."/>
            <person name="Shi X."/>
            <person name="Chang Y."/>
            <person name="Huang F."/>
            <person name="Chen Y."/>
            <person name="Hong S."/>
            <person name="Mi L."/>
            <person name="Sun Q."/>
            <person name="Zhang L."/>
            <person name="Zhou B."/>
            <person name="Peng R."/>
            <person name="Zhang X."/>
            <person name="Liu F."/>
        </authorList>
    </citation>
    <scope>NUCLEOTIDE SEQUENCE [LARGE SCALE GENOMIC DNA]</scope>
    <source>
        <strain evidence="7">cv. PA1801</strain>
    </source>
</reference>
<sequence length="383" mass="42815">MTFSSVFLSVALDVYIARHRSSVLLYRILCFPMEFSAENHNKDREHDEESFSYAAQIVNSYVLPMSMNAAIQLDVFEIMAKAGPDAKLSPNEIVAQLPTKNPEAPSMLDRLLRVIACHGIISCSMAYDEEGNPHRLYALTPVSRFFVRNEDGVSLAPMMTLVQDKVFLDSWLQLKDTFIEGGIPFNRVHGMHAFEYPGKDPRFNHVFNTAMMNHTTLVMNNILDAYKGFVQHLNQVIVDIGGGLGVSLRFITSKYPSIKGINFDLPHVIQHAPPIPGVEHVAGDMFQNVPKGDAIFMKLLKNCYKAIPDEGKIVVVDCMLPDVPDTSSGVRATCQADVVMMTQNPGGKERTKQELEALVSKAGFSGIRYECYVCNLWVMELFK</sequence>
<dbReference type="SUPFAM" id="SSF46785">
    <property type="entry name" value="Winged helix' DNA-binding domain"/>
    <property type="match status" value="1"/>
</dbReference>
<gene>
    <name evidence="6" type="ORF">EPI10_033369</name>
</gene>
<dbReference type="InterPro" id="IPR016461">
    <property type="entry name" value="COMT-like"/>
</dbReference>
<evidence type="ECO:0000256" key="3">
    <source>
        <dbReference type="ARBA" id="ARBA00022691"/>
    </source>
</evidence>
<evidence type="ECO:0000256" key="2">
    <source>
        <dbReference type="ARBA" id="ARBA00022679"/>
    </source>
</evidence>
<dbReference type="CDD" id="cd02440">
    <property type="entry name" value="AdoMet_MTases"/>
    <property type="match status" value="1"/>
</dbReference>
<feature type="domain" description="O-methyltransferase C-terminal" evidence="4">
    <location>
        <begin position="171"/>
        <end position="365"/>
    </location>
</feature>
<dbReference type="InterPro" id="IPR001077">
    <property type="entry name" value="COMT_C"/>
</dbReference>
<keyword evidence="3" id="KW-0949">S-adenosyl-L-methionine</keyword>
<dbReference type="EMBL" id="SMMG02000001">
    <property type="protein sequence ID" value="KAA3489803.1"/>
    <property type="molecule type" value="Genomic_DNA"/>
</dbReference>
<dbReference type="GO" id="GO:0046983">
    <property type="term" value="F:protein dimerization activity"/>
    <property type="evidence" value="ECO:0007669"/>
    <property type="project" value="InterPro"/>
</dbReference>
<dbReference type="Gene3D" id="1.10.10.10">
    <property type="entry name" value="Winged helix-like DNA-binding domain superfamily/Winged helix DNA-binding domain"/>
    <property type="match status" value="1"/>
</dbReference>
<organism evidence="6 7">
    <name type="scientific">Gossypium australe</name>
    <dbReference type="NCBI Taxonomy" id="47621"/>
    <lineage>
        <taxon>Eukaryota</taxon>
        <taxon>Viridiplantae</taxon>
        <taxon>Streptophyta</taxon>
        <taxon>Embryophyta</taxon>
        <taxon>Tracheophyta</taxon>
        <taxon>Spermatophyta</taxon>
        <taxon>Magnoliopsida</taxon>
        <taxon>eudicotyledons</taxon>
        <taxon>Gunneridae</taxon>
        <taxon>Pentapetalae</taxon>
        <taxon>rosids</taxon>
        <taxon>malvids</taxon>
        <taxon>Malvales</taxon>
        <taxon>Malvaceae</taxon>
        <taxon>Malvoideae</taxon>
        <taxon>Gossypium</taxon>
    </lineage>
</organism>
<dbReference type="Proteomes" id="UP000325315">
    <property type="component" value="Unassembled WGS sequence"/>
</dbReference>
<keyword evidence="1 6" id="KW-0489">Methyltransferase</keyword>